<keyword evidence="2" id="KW-0596">Phosphopantetheine</keyword>
<comment type="cofactor">
    <cofactor evidence="1">
        <name>pantetheine 4'-phosphate</name>
        <dbReference type="ChEBI" id="CHEBI:47942"/>
    </cofactor>
</comment>
<dbReference type="InterPro" id="IPR020845">
    <property type="entry name" value="AMP-binding_CS"/>
</dbReference>
<dbReference type="Pfam" id="PF13193">
    <property type="entry name" value="AMP-binding_C"/>
    <property type="match status" value="2"/>
</dbReference>
<dbReference type="InterPro" id="IPR000873">
    <property type="entry name" value="AMP-dep_synth/lig_dom"/>
</dbReference>
<dbReference type="SMART" id="SM00823">
    <property type="entry name" value="PKS_PP"/>
    <property type="match status" value="2"/>
</dbReference>
<dbReference type="EMBL" id="PDDY01000001">
    <property type="protein sequence ID" value="PEH43492.1"/>
    <property type="molecule type" value="Genomic_DNA"/>
</dbReference>
<dbReference type="InterPro" id="IPR042099">
    <property type="entry name" value="ANL_N_sf"/>
</dbReference>
<dbReference type="InterPro" id="IPR010071">
    <property type="entry name" value="AA_adenyl_dom"/>
</dbReference>
<dbReference type="SUPFAM" id="SSF52777">
    <property type="entry name" value="CoA-dependent acyltransferases"/>
    <property type="match status" value="6"/>
</dbReference>
<dbReference type="Gene3D" id="3.30.559.10">
    <property type="entry name" value="Chloramphenicol acetyltransferase-like domain"/>
    <property type="match status" value="3"/>
</dbReference>
<dbReference type="Gene3D" id="1.10.1200.10">
    <property type="entry name" value="ACP-like"/>
    <property type="match status" value="2"/>
</dbReference>
<dbReference type="NCBIfam" id="NF003417">
    <property type="entry name" value="PRK04813.1"/>
    <property type="match status" value="2"/>
</dbReference>
<dbReference type="InterPro" id="IPR029058">
    <property type="entry name" value="AB_hydrolase_fold"/>
</dbReference>
<dbReference type="SMART" id="SM01294">
    <property type="entry name" value="PKS_PP_betabranch"/>
    <property type="match status" value="1"/>
</dbReference>
<dbReference type="GO" id="GO:0031177">
    <property type="term" value="F:phosphopantetheine binding"/>
    <property type="evidence" value="ECO:0007669"/>
    <property type="project" value="InterPro"/>
</dbReference>
<dbReference type="Gene3D" id="3.40.50.12780">
    <property type="entry name" value="N-terminal domain of ligase-like"/>
    <property type="match status" value="1"/>
</dbReference>
<feature type="domain" description="Carrier" evidence="6">
    <location>
        <begin position="1093"/>
        <end position="1167"/>
    </location>
</feature>
<evidence type="ECO:0000256" key="1">
    <source>
        <dbReference type="ARBA" id="ARBA00001957"/>
    </source>
</evidence>
<dbReference type="Pfam" id="PF00550">
    <property type="entry name" value="PP-binding"/>
    <property type="match status" value="2"/>
</dbReference>
<evidence type="ECO:0000256" key="2">
    <source>
        <dbReference type="ARBA" id="ARBA00022450"/>
    </source>
</evidence>
<dbReference type="CDD" id="cd05930">
    <property type="entry name" value="A_NRPS"/>
    <property type="match status" value="2"/>
</dbReference>
<dbReference type="InterPro" id="IPR036736">
    <property type="entry name" value="ACP-like_sf"/>
</dbReference>
<proteinExistence type="predicted"/>
<dbReference type="PROSITE" id="PS00012">
    <property type="entry name" value="PHOSPHOPANTETHEINE"/>
    <property type="match status" value="1"/>
</dbReference>
<dbReference type="Proteomes" id="UP000220629">
    <property type="component" value="Unassembled WGS sequence"/>
</dbReference>
<dbReference type="FunFam" id="1.10.1200.10:FF:000005">
    <property type="entry name" value="Nonribosomal peptide synthetase 1"/>
    <property type="match status" value="1"/>
</dbReference>
<dbReference type="InterPro" id="IPR023213">
    <property type="entry name" value="CAT-like_dom_sf"/>
</dbReference>
<dbReference type="NCBIfam" id="TIGR01720">
    <property type="entry name" value="NRPS-para261"/>
    <property type="match status" value="1"/>
</dbReference>
<feature type="domain" description="Carrier" evidence="6">
    <location>
        <begin position="2640"/>
        <end position="2711"/>
    </location>
</feature>
<dbReference type="Pfam" id="PF00668">
    <property type="entry name" value="Condensation"/>
    <property type="match status" value="3"/>
</dbReference>
<dbReference type="GO" id="GO:0044550">
    <property type="term" value="P:secondary metabolite biosynthetic process"/>
    <property type="evidence" value="ECO:0007669"/>
    <property type="project" value="TreeGrafter"/>
</dbReference>
<dbReference type="Gene3D" id="3.30.300.30">
    <property type="match status" value="2"/>
</dbReference>
<dbReference type="GO" id="GO:0003824">
    <property type="term" value="F:catalytic activity"/>
    <property type="evidence" value="ECO:0007669"/>
    <property type="project" value="InterPro"/>
</dbReference>
<dbReference type="InterPro" id="IPR001242">
    <property type="entry name" value="Condensation_dom"/>
</dbReference>
<organism evidence="7 8">
    <name type="scientific">Burkholderia gladioli</name>
    <name type="common">Pseudomonas marginata</name>
    <name type="synonym">Phytomonas marginata</name>
    <dbReference type="NCBI Taxonomy" id="28095"/>
    <lineage>
        <taxon>Bacteria</taxon>
        <taxon>Pseudomonadati</taxon>
        <taxon>Pseudomonadota</taxon>
        <taxon>Betaproteobacteria</taxon>
        <taxon>Burkholderiales</taxon>
        <taxon>Burkholderiaceae</taxon>
        <taxon>Burkholderia</taxon>
    </lineage>
</organism>
<reference evidence="8" key="1">
    <citation type="submission" date="2017-09" db="EMBL/GenBank/DDBJ databases">
        <title>FDA dAtabase for Regulatory Grade micrObial Sequences (FDA-ARGOS): Supporting development and validation of Infectious Disease Dx tests.</title>
        <authorList>
            <person name="Minogue T."/>
            <person name="Wolcott M."/>
            <person name="Wasieloski L."/>
            <person name="Aguilar W."/>
            <person name="Moore D."/>
            <person name="Tallon L."/>
            <person name="Sadzewicz L."/>
            <person name="Ott S."/>
            <person name="Zhao X."/>
            <person name="Nagaraj S."/>
            <person name="Vavikolanu K."/>
            <person name="Aluvathingal J."/>
            <person name="Nadendla S."/>
            <person name="Sichtig H."/>
        </authorList>
    </citation>
    <scope>NUCLEOTIDE SEQUENCE [LARGE SCALE GENOMIC DNA]</scope>
    <source>
        <strain evidence="8">FDAARGOS_390</strain>
    </source>
</reference>
<evidence type="ECO:0000259" key="6">
    <source>
        <dbReference type="PROSITE" id="PS50075"/>
    </source>
</evidence>
<dbReference type="PANTHER" id="PTHR45527">
    <property type="entry name" value="NONRIBOSOMAL PEPTIDE SYNTHETASE"/>
    <property type="match status" value="1"/>
</dbReference>
<gene>
    <name evidence="7" type="ORF">CRM94_15790</name>
</gene>
<dbReference type="SUPFAM" id="SSF47336">
    <property type="entry name" value="ACP-like"/>
    <property type="match status" value="1"/>
</dbReference>
<dbReference type="PANTHER" id="PTHR45527:SF1">
    <property type="entry name" value="FATTY ACID SYNTHASE"/>
    <property type="match status" value="1"/>
</dbReference>
<dbReference type="GO" id="GO:0005737">
    <property type="term" value="C:cytoplasm"/>
    <property type="evidence" value="ECO:0007669"/>
    <property type="project" value="TreeGrafter"/>
</dbReference>
<evidence type="ECO:0000313" key="7">
    <source>
        <dbReference type="EMBL" id="PEH43492.1"/>
    </source>
</evidence>
<dbReference type="FunFam" id="3.30.300.30:FF:000015">
    <property type="entry name" value="Nonribosomal peptide synthase SidD"/>
    <property type="match status" value="1"/>
</dbReference>
<dbReference type="Pfam" id="PF00501">
    <property type="entry name" value="AMP-binding"/>
    <property type="match status" value="2"/>
</dbReference>
<dbReference type="Gene3D" id="2.30.38.10">
    <property type="entry name" value="Luciferase, Domain 3"/>
    <property type="match status" value="1"/>
</dbReference>
<dbReference type="GO" id="GO:0043041">
    <property type="term" value="P:amino acid activation for nonribosomal peptide biosynthetic process"/>
    <property type="evidence" value="ECO:0007669"/>
    <property type="project" value="TreeGrafter"/>
</dbReference>
<comment type="caution">
    <text evidence="7">The sequence shown here is derived from an EMBL/GenBank/DDBJ whole genome shotgun (WGS) entry which is preliminary data.</text>
</comment>
<feature type="compositionally biased region" description="Basic and acidic residues" evidence="5">
    <location>
        <begin position="87"/>
        <end position="100"/>
    </location>
</feature>
<dbReference type="InterPro" id="IPR010060">
    <property type="entry name" value="NRPS_synth"/>
</dbReference>
<dbReference type="NCBIfam" id="TIGR01733">
    <property type="entry name" value="AA-adenyl-dom"/>
    <property type="match status" value="2"/>
</dbReference>
<evidence type="ECO:0000313" key="8">
    <source>
        <dbReference type="Proteomes" id="UP000220629"/>
    </source>
</evidence>
<evidence type="ECO:0000256" key="5">
    <source>
        <dbReference type="SAM" id="MobiDB-lite"/>
    </source>
</evidence>
<evidence type="ECO:0000256" key="4">
    <source>
        <dbReference type="ARBA" id="ARBA00022737"/>
    </source>
</evidence>
<dbReference type="InterPro" id="IPR045851">
    <property type="entry name" value="AMP-bd_C_sf"/>
</dbReference>
<dbReference type="PROSITE" id="PS00455">
    <property type="entry name" value="AMP_BINDING"/>
    <property type="match status" value="2"/>
</dbReference>
<feature type="region of interest" description="Disordered" evidence="5">
    <location>
        <begin position="79"/>
        <end position="107"/>
    </location>
</feature>
<dbReference type="SUPFAM" id="SSF53474">
    <property type="entry name" value="alpha/beta-Hydrolases"/>
    <property type="match status" value="1"/>
</dbReference>
<dbReference type="Gene3D" id="3.40.50.980">
    <property type="match status" value="2"/>
</dbReference>
<dbReference type="InterPro" id="IPR006162">
    <property type="entry name" value="Ppantetheine_attach_site"/>
</dbReference>
<dbReference type="Gene3D" id="3.40.50.1820">
    <property type="entry name" value="alpha/beta hydrolase"/>
    <property type="match status" value="1"/>
</dbReference>
<keyword evidence="4" id="KW-0677">Repeat</keyword>
<dbReference type="Gene3D" id="3.30.559.30">
    <property type="entry name" value="Nonribosomal peptide synthetase, condensation domain"/>
    <property type="match status" value="3"/>
</dbReference>
<keyword evidence="3" id="KW-0597">Phosphoprotein</keyword>
<evidence type="ECO:0000256" key="3">
    <source>
        <dbReference type="ARBA" id="ARBA00022553"/>
    </source>
</evidence>
<dbReference type="InterPro" id="IPR009081">
    <property type="entry name" value="PP-bd_ACP"/>
</dbReference>
<dbReference type="InterPro" id="IPR020806">
    <property type="entry name" value="PKS_PP-bd"/>
</dbReference>
<accession>A0A2A7SIY8</accession>
<sequence length="2977" mass="323217">MDKAGNINAIEPIAALRGRLAAHLGMSGTEPDEDLFERTVRTIEPALLVSIVRECVAPDAKRIDVLGCGSLHELSRLGERAAASRQAPRDQAGDATHDDVLLPAPGATRDPVRDAARACAAAMPGDAPASAPERDMWLAEQVQDGAAYHLSFALRFDAARDGRLDPDRMRRVIASIAARHPMLRASFHGEGAALRRRVRETIELDWSEAEVAPADEATLRAALGAFARPRFALDAGPLFRVRLHRFGEAGDVLQFVAHHIVFDAPSRVIVTREIVDAYRARDGIGVSAAADAGHVDAPPPSAPAVEALRDYWRTRLADVPHLLELPTDFPRPAVRDGVGAVAARRLPAALAERLAAVGAAHGASLFMVLLAGWQILLHRYSRQPAFVLGTPMSLRETGRDDAKVGYFANPVVLRAAIDDEAPFSALLARVASDTLDAYERRALPIGEVIELAGAARGTAHTPLFQVMFEFHNERRDDGQGELPPAVPHDAGAAKYDLSLEIAHHADGLACMAEYATALFAPASIAGMLEQYEVLLGEIAAAPQASVATLACTPPADLGSIERWNATACESRGSALIHERFEARRRAMPDAPALRLGEAMLTHAELGERVDALAARLLAVTGGVPRHVALCFERSFEMLVAMLATLKAGCAYLPIDPRLPDERIDFMLRDSDAALLLTVEPIRRARFAAHAIEVLCLDAAQPPAKPGAARAMPAVAPEATAYLLYTSGSTGQPKGVAVTHANVTNLLDAVQARYPLGQGDCYLLKTNYAFDVSVPELFGWFVGDASLAILPPGDEGSPDLIMAAMCRFGVTHVNFTPSMLRLFVREAAADPVFQARHRLRHVLAAGEELPVALANSALAVLRPAAIENVYGPTEATVFTTAYSHAAPLASARVPIGRPLGNYRVHVLDRLLRPVPVGMPGDFHIAGAGVARGYLNRDALNAERFLPDPFTPGGKLYLTGDLARWTHDGQIEFLGRVDQQVKIRGYRIELDEIETALNAHPLVAEAAVAVRRDDDGRAQLVAHVALAQGEGAADPAAAREALAAALRASLPDYMVPGAFGFVAALPKGIAGKLDRRALAELALPDPVGDAGGALAPRNATERVLWEIWRAVLRAPALGVTDNFFELGGDSILSIQVAARARQQGIAFSARDLFRFPSIELLAANARHEPVHPSGHGASQGAAQASANEMPLLPIHHGFFAIDEQHVDHYQQSRLLDVPAELTPAFLEAWLDTLVADHDALRLRFVRDASGWRASFAASASREDSARLMCQDDVGQAPDGTDEPALFAAARRAVRLAGGPLFVAALARAGARRGRLLLAAHHAVIDGVSWRVLLDDLRAGFTQWRARGGIERRPRGNGFQAWARALLAARHSAALLAEREHWLRTLREPVSPLLPDRGGPARESRQGTRIVEVALDAQATRELLTGTHHAYRTQTVELLLAALLIAAWRWRGLDALRIALEGHGRETEALAHYLPEHEPPALGETLGWFTSYFPQRLALPASQGEPELAATIAAVKTQYRATPRHGIGYGVLRHLAADAELAELATRNAPEIVFNYLGQFDVSADEAADIRVLSTVSRDDITPDRPREHRLGINGGVEDGSLRFEIDYACECFDAADVEALGACFEVALRELAAHCAAQAGWCPMPADFPLAGASRDELARWHASQPALDALYPATAIQWGMVFHSLMPNHASAYVNQVHMTLGEHVELDVLRRAWEGVVARHAALRTAFVGFEREQPLQLVAASVPLPWRETDHRGLAAEPREAAFRALLLADRATPFDFGQPPLMRFQVIRHDAGRRFVWTYHHAILDGWSLQLIWADLALAYAALAAGREPVLPAAVQFGEYVAWRAARPLDEDRRYWREQLGARTERTVLAIEQAGLEARAADAAVVTRELDEAGTRRLVEAARRSRVTLAAVLQAAWALVLGRHGGQSSPLFGVTTSGRDVELPGIDTMVGPLIATLPARVDIDPRATLGDWLRTVHARHVERESHGLLDLVEIQRESGVRAGQPLFDTLLVVENYPAAEHDARAALGMRDYDFIDDTHYGLTVTVIPGARLHFDIAFDRTRYHIKDIEIMTDHLNAALNRLPDQLEQPVEALLAGGSPAPAPASGEGLSRTCRQGELRLGRNLVPHLIEDHAADTPTRCALVCNGKRYTYDELNRAANRLANRLMQACPELGTDSLVGLRITRSDRLAVAVLAIWKIGAAYIPIDPVLPPQRMQEMLDSAAATVVIADAAVAAVEPATAGVSRFVFEELAAPDATLEHNPDVHVSGHDLAYVLFTSGSTGKPKGAMIEHIGMLNNIVNKAHDMRIDAQCRVAQNASMSFDVSVWQMFIALAQGGTTFVYDDRTVHDIDGLLRRLHDDRITILEVVPTYLLALVEHLEAHPGLPRPEAMTYLMVNGETIDAALLQRWFALMPNTHVFNAYGPTEASDDITHHLMSPGDVIENPVPIGRALANFDIYIVDEQLNPVPIGTRGEIVVTGVGVGRGYVGMAGATAKAFVESPFPDRYKGRLYRTGDLGVMREDGVLMFHGRKDRQVKVRGMRIELEEVEASLRAIEAVRQAAVLLIQPERGEAFLCAYVVPHEVDQREAIVEALKAKLPPYMVPSVFRFETALPQLPSGKIDRNRLREEFRHEPSRVARVAPHTSVQCRLTEVFAEVLGHDGFGIHDDFFELGGDSFKAIRIAAKYGAPLEVTDIYDHPSIEALAEYLERAPTESGSVVLMAGDTARAKAVLVCVANAAGGPVSFVDISRAVGQHESDLALFAVKLPRTPVGDDAALLAEIRRLAGQVCDDVLAATTLPVIVFAQCNGSALAIAIARELSRRKADLRALCIGGALMRMRHGKPDTRSDAQIFAFLGGMGATLPAQADEQAFFLHDFRYDSWLADVYYDHLNDEMQAGALEALDVPVWCMVGTEDPLVEGYAQRHEDWLNLGRQVRLVEYAGIGHYLLRDCPDALARALGDVWRDAAQATQATNREAVA</sequence>
<dbReference type="RefSeq" id="WP_098153094.1">
    <property type="nucleotide sequence ID" value="NZ_CADEXG010000001.1"/>
</dbReference>
<dbReference type="PROSITE" id="PS50075">
    <property type="entry name" value="CARRIER"/>
    <property type="match status" value="2"/>
</dbReference>
<dbReference type="SUPFAM" id="SSF56801">
    <property type="entry name" value="Acetyl-CoA synthetase-like"/>
    <property type="match status" value="2"/>
</dbReference>
<dbReference type="CDD" id="cd19531">
    <property type="entry name" value="LCL_NRPS-like"/>
    <property type="match status" value="1"/>
</dbReference>
<protein>
    <submittedName>
        <fullName evidence="7">Non-ribosomal peptide synthetase</fullName>
    </submittedName>
</protein>
<name>A0A2A7SIY8_BURGA</name>
<dbReference type="FunFam" id="3.40.50.980:FF:000001">
    <property type="entry name" value="Non-ribosomal peptide synthetase"/>
    <property type="match status" value="2"/>
</dbReference>
<dbReference type="InterPro" id="IPR025110">
    <property type="entry name" value="AMP-bd_C"/>
</dbReference>